<dbReference type="EMBL" id="LAZR01000011">
    <property type="protein sequence ID" value="KKO07733.1"/>
    <property type="molecule type" value="Genomic_DNA"/>
</dbReference>
<dbReference type="AlphaFoldDB" id="A0A0F9W635"/>
<proteinExistence type="predicted"/>
<protein>
    <recommendedName>
        <fullName evidence="2">Lipocalin-like domain-containing protein</fullName>
    </recommendedName>
</protein>
<organism evidence="1">
    <name type="scientific">marine sediment metagenome</name>
    <dbReference type="NCBI Taxonomy" id="412755"/>
    <lineage>
        <taxon>unclassified sequences</taxon>
        <taxon>metagenomes</taxon>
        <taxon>ecological metagenomes</taxon>
    </lineage>
</organism>
<comment type="caution">
    <text evidence="1">The sequence shown here is derived from an EMBL/GenBank/DDBJ whole genome shotgun (WGS) entry which is preliminary data.</text>
</comment>
<evidence type="ECO:0008006" key="2">
    <source>
        <dbReference type="Google" id="ProtNLM"/>
    </source>
</evidence>
<accession>A0A0F9W635</accession>
<evidence type="ECO:0000313" key="1">
    <source>
        <dbReference type="EMBL" id="KKO07733.1"/>
    </source>
</evidence>
<name>A0A0F9W635_9ZZZZ</name>
<gene>
    <name evidence="1" type="ORF">LCGC14_0050720</name>
</gene>
<reference evidence="1" key="1">
    <citation type="journal article" date="2015" name="Nature">
        <title>Complex archaea that bridge the gap between prokaryotes and eukaryotes.</title>
        <authorList>
            <person name="Spang A."/>
            <person name="Saw J.H."/>
            <person name="Jorgensen S.L."/>
            <person name="Zaremba-Niedzwiedzka K."/>
            <person name="Martijn J."/>
            <person name="Lind A.E."/>
            <person name="van Eijk R."/>
            <person name="Schleper C."/>
            <person name="Guy L."/>
            <person name="Ettema T.J."/>
        </authorList>
    </citation>
    <scope>NUCLEOTIDE SEQUENCE</scope>
</reference>
<sequence>MLIFSFYIFEQPKKTKKMYKHILLIVSLAFALVSCSSDKDEAEPDAETNSTAILGTWDATELIIDNETASDDVKFGKQILDFLSDKDCYIITLQFNEDLSANASNSANYVEVNATATGLDIPCPSESDTNTSTYTFDGETVTTIDENGEELAIGVTIDGGIMTVDASDLDIPNFSEDGQLIFVKR</sequence>